<feature type="region of interest" description="Disordered" evidence="1">
    <location>
        <begin position="1"/>
        <end position="52"/>
    </location>
</feature>
<accession>A0A183AE91</accession>
<feature type="compositionally biased region" description="Polar residues" evidence="1">
    <location>
        <begin position="147"/>
        <end position="159"/>
    </location>
</feature>
<dbReference type="OrthoDB" id="6287553at2759"/>
<feature type="region of interest" description="Disordered" evidence="1">
    <location>
        <begin position="146"/>
        <end position="216"/>
    </location>
</feature>
<evidence type="ECO:0000313" key="4">
    <source>
        <dbReference type="WBParaSite" id="ECPE_0000528801-mRNA-1"/>
    </source>
</evidence>
<name>A0A183AE91_9TREM</name>
<reference evidence="2 3" key="2">
    <citation type="submission" date="2018-11" db="EMBL/GenBank/DDBJ databases">
        <authorList>
            <consortium name="Pathogen Informatics"/>
        </authorList>
    </citation>
    <scope>NUCLEOTIDE SEQUENCE [LARGE SCALE GENOMIC DNA]</scope>
    <source>
        <strain evidence="2 3">Egypt</strain>
    </source>
</reference>
<feature type="compositionally biased region" description="Acidic residues" evidence="1">
    <location>
        <begin position="1"/>
        <end position="16"/>
    </location>
</feature>
<reference evidence="4" key="1">
    <citation type="submission" date="2016-06" db="UniProtKB">
        <authorList>
            <consortium name="WormBaseParasite"/>
        </authorList>
    </citation>
    <scope>IDENTIFICATION</scope>
</reference>
<dbReference type="EMBL" id="UZAN01042119">
    <property type="protein sequence ID" value="VDP75067.1"/>
    <property type="molecule type" value="Genomic_DNA"/>
</dbReference>
<evidence type="ECO:0000256" key="1">
    <source>
        <dbReference type="SAM" id="MobiDB-lite"/>
    </source>
</evidence>
<feature type="compositionally biased region" description="Basic and acidic residues" evidence="1">
    <location>
        <begin position="160"/>
        <end position="172"/>
    </location>
</feature>
<dbReference type="Proteomes" id="UP000272942">
    <property type="component" value="Unassembled WGS sequence"/>
</dbReference>
<dbReference type="WBParaSite" id="ECPE_0000528801-mRNA-1">
    <property type="protein sequence ID" value="ECPE_0000528801-mRNA-1"/>
    <property type="gene ID" value="ECPE_0000528801"/>
</dbReference>
<gene>
    <name evidence="2" type="ORF">ECPE_LOCUS5276</name>
</gene>
<feature type="region of interest" description="Disordered" evidence="1">
    <location>
        <begin position="90"/>
        <end position="129"/>
    </location>
</feature>
<keyword evidence="3" id="KW-1185">Reference proteome</keyword>
<evidence type="ECO:0000313" key="2">
    <source>
        <dbReference type="EMBL" id="VDP75067.1"/>
    </source>
</evidence>
<dbReference type="AlphaFoldDB" id="A0A183AE91"/>
<protein>
    <submittedName>
        <fullName evidence="2 4">Uncharacterized protein</fullName>
    </submittedName>
</protein>
<proteinExistence type="predicted"/>
<organism evidence="4">
    <name type="scientific">Echinostoma caproni</name>
    <dbReference type="NCBI Taxonomy" id="27848"/>
    <lineage>
        <taxon>Eukaryota</taxon>
        <taxon>Metazoa</taxon>
        <taxon>Spiralia</taxon>
        <taxon>Lophotrochozoa</taxon>
        <taxon>Platyhelminthes</taxon>
        <taxon>Trematoda</taxon>
        <taxon>Digenea</taxon>
        <taxon>Plagiorchiida</taxon>
        <taxon>Echinostomata</taxon>
        <taxon>Echinostomatoidea</taxon>
        <taxon>Echinostomatidae</taxon>
        <taxon>Echinostoma</taxon>
    </lineage>
</organism>
<sequence>MQIDLTNDDDDEEAEEVNQRASHRIRPSSPACHTRPSASSGRNHGRTDLERNQTGALLINDADDERLRLVRPVLVISPLPATIVNAATTSGSSTLRTGVGSTEISKSVEKPLTDESHTDSARTASNVPVAKSGSYRHLFDAIGRLSPNIQHTTGKTNASVRRESDLQPDRTSEGPGRSGKRRHTSDKRDGADPPWRSIRPVSSYLQSSERMDDCVPGVDLFDYSDGEC</sequence>
<evidence type="ECO:0000313" key="3">
    <source>
        <dbReference type="Proteomes" id="UP000272942"/>
    </source>
</evidence>
<feature type="compositionally biased region" description="Basic and acidic residues" evidence="1">
    <location>
        <begin position="106"/>
        <end position="120"/>
    </location>
</feature>
<feature type="compositionally biased region" description="Polar residues" evidence="1">
    <location>
        <begin position="90"/>
        <end position="105"/>
    </location>
</feature>